<dbReference type="RefSeq" id="WP_049169363.1">
    <property type="nucleotide sequence ID" value="NZ_CP120687.1"/>
</dbReference>
<evidence type="ECO:0000313" key="2">
    <source>
        <dbReference type="Proteomes" id="UP001220228"/>
    </source>
</evidence>
<protein>
    <submittedName>
        <fullName evidence="1">Sce7726 family protein</fullName>
    </submittedName>
</protein>
<dbReference type="EMBL" id="CP120687">
    <property type="protein sequence ID" value="WFB40246.1"/>
    <property type="molecule type" value="Genomic_DNA"/>
</dbReference>
<name>A0ABY8DTA3_9LACO</name>
<sequence length="278" mass="32443">MEISNSKLGQLFSPSTLRKLIDDPTMPFITRLKQTQNAPIPNKKLFDEAYALMAKQYRNEYFFKNTLLNKILLGRHSIRTSTAIRELPVAGSILDFLIINGVGQVYEIKTKLDNLKRLSSQLSSYYKAFKYVSVVTDNSHAEVLYEQLQGTDVGLVVLTPRQTLSTLIEPKEHLADLNQAVMFKILRKSEYETALLDYFHVLPDVSQFEYYRTCLKWFEEIDVEICHQYLLRALKTRNNVRKHEKAFNNVPTSIKELVYFQDYSQAEYQQLFTMLDQE</sequence>
<dbReference type="Proteomes" id="UP001220228">
    <property type="component" value="Chromosome"/>
</dbReference>
<dbReference type="InterPro" id="IPR047729">
    <property type="entry name" value="Sce7726-like"/>
</dbReference>
<accession>A0ABY8DTA3</accession>
<proteinExistence type="predicted"/>
<gene>
    <name evidence="1" type="ORF">LHUE1_001026</name>
</gene>
<reference evidence="1 2" key="1">
    <citation type="submission" date="2023-03" db="EMBL/GenBank/DDBJ databases">
        <authorList>
            <person name="Ruckert-Reed C."/>
        </authorList>
    </citation>
    <scope>NUCLEOTIDE SEQUENCE [LARGE SCALE GENOMIC DNA]</scope>
    <source>
        <strain evidence="1 2">DSM 115425</strain>
    </source>
</reference>
<evidence type="ECO:0000313" key="1">
    <source>
        <dbReference type="EMBL" id="WFB40246.1"/>
    </source>
</evidence>
<keyword evidence="2" id="KW-1185">Reference proteome</keyword>
<dbReference type="NCBIfam" id="NF033832">
    <property type="entry name" value="sce7726_fam"/>
    <property type="match status" value="1"/>
</dbReference>
<organism evidence="1 2">
    <name type="scientific">Lacticaseibacillus huelsenbergensis</name>
    <dbReference type="NCBI Taxonomy" id="3035291"/>
    <lineage>
        <taxon>Bacteria</taxon>
        <taxon>Bacillati</taxon>
        <taxon>Bacillota</taxon>
        <taxon>Bacilli</taxon>
        <taxon>Lactobacillales</taxon>
        <taxon>Lactobacillaceae</taxon>
        <taxon>Lacticaseibacillus</taxon>
    </lineage>
</organism>